<accession>A0ACB5TTY7</accession>
<dbReference type="Proteomes" id="UP001165101">
    <property type="component" value="Unassembled WGS sequence"/>
</dbReference>
<gene>
    <name evidence="1" type="ORF">Cboi01_000356100</name>
</gene>
<evidence type="ECO:0000313" key="2">
    <source>
        <dbReference type="Proteomes" id="UP001165101"/>
    </source>
</evidence>
<proteinExistence type="predicted"/>
<protein>
    <submittedName>
        <fullName evidence="1">Unnamed protein product</fullName>
    </submittedName>
</protein>
<sequence>MICNISGQPTLNPVVSPKSRKIFDKSLIIEYININGKDPITNESLDINELIELNNNNTDTDTVNSRPLNTTSIPSLLSIFQNEFNSIILENFELKKNLNNLKKELSISLYKYDSSINVISKLIIERDELKKTLQDMAIGLSNDNNDDVDEIDTQMGESISTGNDDDDDIIELSQDYVDQLNEAQKILFQKHKNEKIKFDVKSINIKSDKFIESEKSGDFSNNNNKIKLFDSNNDYIVKLTINNNIIIENKKTGELNEFKNQDEDEGEGEEIIKLKLINQDLIYINSNNSIKLIKDINNTSNNNIIEIFNR</sequence>
<name>A0ACB5TTY7_CANBO</name>
<comment type="caution">
    <text evidence="1">The sequence shown here is derived from an EMBL/GenBank/DDBJ whole genome shotgun (WGS) entry which is preliminary data.</text>
</comment>
<evidence type="ECO:0000313" key="1">
    <source>
        <dbReference type="EMBL" id="GME94548.1"/>
    </source>
</evidence>
<organism evidence="1 2">
    <name type="scientific">Candida boidinii</name>
    <name type="common">Yeast</name>
    <dbReference type="NCBI Taxonomy" id="5477"/>
    <lineage>
        <taxon>Eukaryota</taxon>
        <taxon>Fungi</taxon>
        <taxon>Dikarya</taxon>
        <taxon>Ascomycota</taxon>
        <taxon>Saccharomycotina</taxon>
        <taxon>Pichiomycetes</taxon>
        <taxon>Pichiales</taxon>
        <taxon>Pichiaceae</taxon>
        <taxon>Ogataea</taxon>
        <taxon>Ogataea/Candida clade</taxon>
    </lineage>
</organism>
<keyword evidence="2" id="KW-1185">Reference proteome</keyword>
<reference evidence="1" key="1">
    <citation type="submission" date="2023-04" db="EMBL/GenBank/DDBJ databases">
        <title>Candida boidinii NBRC 1967.</title>
        <authorList>
            <person name="Ichikawa N."/>
            <person name="Sato H."/>
            <person name="Tonouchi N."/>
        </authorList>
    </citation>
    <scope>NUCLEOTIDE SEQUENCE</scope>
    <source>
        <strain evidence="1">NBRC 1967</strain>
    </source>
</reference>
<dbReference type="EMBL" id="BSXV01001988">
    <property type="protein sequence ID" value="GME94548.1"/>
    <property type="molecule type" value="Genomic_DNA"/>
</dbReference>